<dbReference type="Proteomes" id="UP001222958">
    <property type="component" value="Unassembled WGS sequence"/>
</dbReference>
<comment type="caution">
    <text evidence="1">The sequence shown here is derived from an EMBL/GenBank/DDBJ whole genome shotgun (WGS) entry which is preliminary data.</text>
</comment>
<evidence type="ECO:0000313" key="1">
    <source>
        <dbReference type="EMBL" id="MDH2337289.1"/>
    </source>
</evidence>
<accession>A0AAP4ACM4</accession>
<proteinExistence type="predicted"/>
<organism evidence="1 2">
    <name type="scientific">Clostridium perfringens</name>
    <dbReference type="NCBI Taxonomy" id="1502"/>
    <lineage>
        <taxon>Bacteria</taxon>
        <taxon>Bacillati</taxon>
        <taxon>Bacillota</taxon>
        <taxon>Clostridia</taxon>
        <taxon>Eubacteriales</taxon>
        <taxon>Clostridiaceae</taxon>
        <taxon>Clostridium</taxon>
    </lineage>
</organism>
<dbReference type="RefSeq" id="WP_279858237.1">
    <property type="nucleotide sequence ID" value="NZ_JARVUX010000012.1"/>
</dbReference>
<gene>
    <name evidence="1" type="ORF">QDQ28_14010</name>
</gene>
<protein>
    <submittedName>
        <fullName evidence="1">Uncharacterized protein</fullName>
    </submittedName>
</protein>
<reference evidence="1" key="1">
    <citation type="submission" date="2023-04" db="EMBL/GenBank/DDBJ databases">
        <title>Epidemiological investigation of Clostridium perfringens isolated from cattle.</title>
        <authorList>
            <person name="Tian R."/>
        </authorList>
    </citation>
    <scope>NUCLEOTIDE SEQUENCE</scope>
    <source>
        <strain evidence="1">ZWCP172</strain>
    </source>
</reference>
<evidence type="ECO:0000313" key="2">
    <source>
        <dbReference type="Proteomes" id="UP001222958"/>
    </source>
</evidence>
<name>A0AAP4ACM4_CLOPF</name>
<sequence length="117" mass="13054">MQNGCFKYNLPGWGENDVFECVLKTPSILDLASKGKIPNPLIADVVSLFKGEFKEDMTTIEGLKNVNELAEFFCDVCLVEPSYSELKEAGGLTDNQKIHIYMFATRGVKALTPFLKE</sequence>
<dbReference type="AlphaFoldDB" id="A0AAP4ACM4"/>
<dbReference type="EMBL" id="JARVUX010000012">
    <property type="protein sequence ID" value="MDH2337289.1"/>
    <property type="molecule type" value="Genomic_DNA"/>
</dbReference>